<keyword evidence="4" id="KW-0804">Transcription</keyword>
<dbReference type="AlphaFoldDB" id="A0ABC9TC07"/>
<dbReference type="Pfam" id="PF03466">
    <property type="entry name" value="LysR_substrate"/>
    <property type="match status" value="1"/>
</dbReference>
<accession>A0ABC9TC07</accession>
<dbReference type="PRINTS" id="PR00039">
    <property type="entry name" value="HTHLYSR"/>
</dbReference>
<dbReference type="Gene3D" id="1.10.10.10">
    <property type="entry name" value="Winged helix-like DNA-binding domain superfamily/Winged helix DNA-binding domain"/>
    <property type="match status" value="1"/>
</dbReference>
<protein>
    <submittedName>
        <fullName evidence="6">Transcriptional regulator, LysR family protein</fullName>
    </submittedName>
</protein>
<dbReference type="RefSeq" id="WP_016382670.1">
    <property type="nucleotide sequence ID" value="NZ_ANKJ01000017.1"/>
</dbReference>
<dbReference type="InterPro" id="IPR000847">
    <property type="entry name" value="LysR_HTH_N"/>
</dbReference>
<dbReference type="SUPFAM" id="SSF46785">
    <property type="entry name" value="Winged helix' DNA-binding domain"/>
    <property type="match status" value="1"/>
</dbReference>
<gene>
    <name evidence="6" type="ORF">Lpp49_08224</name>
</gene>
<dbReference type="GO" id="GO:0003677">
    <property type="term" value="F:DNA binding"/>
    <property type="evidence" value="ECO:0007669"/>
    <property type="project" value="UniProtKB-KW"/>
</dbReference>
<evidence type="ECO:0000313" key="7">
    <source>
        <dbReference type="Proteomes" id="UP000014310"/>
    </source>
</evidence>
<comment type="similarity">
    <text evidence="1">Belongs to the LysR transcriptional regulatory family.</text>
</comment>
<evidence type="ECO:0000256" key="1">
    <source>
        <dbReference type="ARBA" id="ARBA00009437"/>
    </source>
</evidence>
<dbReference type="InterPro" id="IPR036390">
    <property type="entry name" value="WH_DNA-bd_sf"/>
</dbReference>
<keyword evidence="3" id="KW-0238">DNA-binding</keyword>
<dbReference type="PROSITE" id="PS50931">
    <property type="entry name" value="HTH_LYSR"/>
    <property type="match status" value="1"/>
</dbReference>
<keyword evidence="2" id="KW-0805">Transcription regulation</keyword>
<proteinExistence type="inferred from homology"/>
<dbReference type="PANTHER" id="PTHR30419">
    <property type="entry name" value="HTH-TYPE TRANSCRIPTIONAL REGULATOR YBHD"/>
    <property type="match status" value="1"/>
</dbReference>
<comment type="caution">
    <text evidence="6">The sequence shown here is derived from an EMBL/GenBank/DDBJ whole genome shotgun (WGS) entry which is preliminary data.</text>
</comment>
<dbReference type="Gene3D" id="3.40.190.10">
    <property type="entry name" value="Periplasmic binding protein-like II"/>
    <property type="match status" value="2"/>
</dbReference>
<evidence type="ECO:0000259" key="5">
    <source>
        <dbReference type="PROSITE" id="PS50931"/>
    </source>
</evidence>
<evidence type="ECO:0000313" key="6">
    <source>
        <dbReference type="EMBL" id="EPC90899.1"/>
    </source>
</evidence>
<sequence>MANFSYEVFSKVVERGTLAKAAAELNVTPSAVSHSVSQLETELGFPLLIRNRTGVALTEDGAQVLPIIQSIQNLEEQLTQVADNINGVNTGRIRIGAFSSVSTNWLPTIIRRFKKRYPHIEISVVQGTFNRIVEAVRLGTADIGFSSLPVGPGVVVETLLKDPIYCITPKQFKPKNGRTVTQADVDKQNFILQQIDYDRDTKNALDRYHVSSNAINYSIDDQSILSMVESGLGMGILPKLAVQKLVGDVNMYPFSEPFERTLCLVINPTIKKSPSVQRMQQVIHTFLAETYGEAFLGHQG</sequence>
<dbReference type="CDD" id="cd05466">
    <property type="entry name" value="PBP2_LTTR_substrate"/>
    <property type="match status" value="1"/>
</dbReference>
<dbReference type="InterPro" id="IPR050950">
    <property type="entry name" value="HTH-type_LysR_regulators"/>
</dbReference>
<feature type="domain" description="HTH lysR-type" evidence="5">
    <location>
        <begin position="7"/>
        <end position="58"/>
    </location>
</feature>
<dbReference type="Proteomes" id="UP000014310">
    <property type="component" value="Unassembled WGS sequence"/>
</dbReference>
<evidence type="ECO:0000256" key="2">
    <source>
        <dbReference type="ARBA" id="ARBA00023015"/>
    </source>
</evidence>
<dbReference type="Pfam" id="PF00126">
    <property type="entry name" value="HTH_1"/>
    <property type="match status" value="1"/>
</dbReference>
<reference evidence="6 7" key="1">
    <citation type="journal article" date="2013" name="PLoS ONE">
        <title>Lactobacillus paracasei comparative genomics: towards species pan-genome definition and exploitation of diversity.</title>
        <authorList>
            <person name="Smokvina T."/>
            <person name="Wels M."/>
            <person name="Polka J."/>
            <person name="Chervaux C."/>
            <person name="Brisse S."/>
            <person name="Boekhorst J."/>
            <person name="van Hylckama Vlieg J.E."/>
            <person name="Siezen R.J."/>
        </authorList>
    </citation>
    <scope>NUCLEOTIDE SEQUENCE [LARGE SCALE GENOMIC DNA]</scope>
    <source>
        <strain evidence="6 7">Lpp49</strain>
    </source>
</reference>
<organism evidence="6 7">
    <name type="scientific">Lacticaseibacillus paracasei subsp. paracasei Lpp49</name>
    <dbReference type="NCBI Taxonomy" id="1256213"/>
    <lineage>
        <taxon>Bacteria</taxon>
        <taxon>Bacillati</taxon>
        <taxon>Bacillota</taxon>
        <taxon>Bacilli</taxon>
        <taxon>Lactobacillales</taxon>
        <taxon>Lactobacillaceae</taxon>
        <taxon>Lacticaseibacillus</taxon>
    </lineage>
</organism>
<dbReference type="SUPFAM" id="SSF53850">
    <property type="entry name" value="Periplasmic binding protein-like II"/>
    <property type="match status" value="1"/>
</dbReference>
<evidence type="ECO:0000256" key="3">
    <source>
        <dbReference type="ARBA" id="ARBA00023125"/>
    </source>
</evidence>
<dbReference type="EMBL" id="ANKJ01000017">
    <property type="protein sequence ID" value="EPC90899.1"/>
    <property type="molecule type" value="Genomic_DNA"/>
</dbReference>
<dbReference type="InterPro" id="IPR005119">
    <property type="entry name" value="LysR_subst-bd"/>
</dbReference>
<dbReference type="InterPro" id="IPR036388">
    <property type="entry name" value="WH-like_DNA-bd_sf"/>
</dbReference>
<dbReference type="PANTHER" id="PTHR30419:SF8">
    <property type="entry name" value="NITROGEN ASSIMILATION TRANSCRIPTIONAL ACTIVATOR-RELATED"/>
    <property type="match status" value="1"/>
</dbReference>
<name>A0ABC9TC07_LACPA</name>
<evidence type="ECO:0000256" key="4">
    <source>
        <dbReference type="ARBA" id="ARBA00023163"/>
    </source>
</evidence>